<dbReference type="OrthoDB" id="9876299at2759"/>
<dbReference type="CDD" id="cd05325">
    <property type="entry name" value="carb_red_sniffer_like_SDR_c"/>
    <property type="match status" value="1"/>
</dbReference>
<dbReference type="GO" id="GO:0016616">
    <property type="term" value="F:oxidoreductase activity, acting on the CH-OH group of donors, NAD or NADP as acceptor"/>
    <property type="evidence" value="ECO:0007669"/>
    <property type="project" value="TreeGrafter"/>
</dbReference>
<dbReference type="PRINTS" id="PR00081">
    <property type="entry name" value="GDHRDH"/>
</dbReference>
<evidence type="ECO:0000313" key="2">
    <source>
        <dbReference type="EMBL" id="GAN05648.1"/>
    </source>
</evidence>
<evidence type="ECO:0000256" key="1">
    <source>
        <dbReference type="RuleBase" id="RU000363"/>
    </source>
</evidence>
<dbReference type="InterPro" id="IPR052184">
    <property type="entry name" value="SDR_enzymes"/>
</dbReference>
<dbReference type="PANTHER" id="PTHR45458:SF1">
    <property type="entry name" value="SHORT CHAIN DEHYDROGENASE"/>
    <property type="match status" value="1"/>
</dbReference>
<sequence>MSLAYVVTGASRGLGLEFANQLAAKGHTVIACARNPATAAGLQKLLEHKNVHAITMDTTDLNSIKAAVEEMSEYAPQGIDVLINNAGIGGEKSTRPENLLDTDLTTLFQTNVVGVSNVTKELLPLLRLRGKDHVKKILNMSSIIGSIELVNQVTPKNGQPACSISKAALNMYTKMLANNLAKENFIVYASYPGWCATDLGGKNAPMKVKDSILGQLAKLDSATAKDNGGFFDFRGKSLPW</sequence>
<dbReference type="InterPro" id="IPR002347">
    <property type="entry name" value="SDR_fam"/>
</dbReference>
<dbReference type="Gene3D" id="3.40.50.720">
    <property type="entry name" value="NAD(P)-binding Rossmann-like Domain"/>
    <property type="match status" value="1"/>
</dbReference>
<comment type="similarity">
    <text evidence="1">Belongs to the short-chain dehydrogenases/reductases (SDR) family.</text>
</comment>
<dbReference type="PANTHER" id="PTHR45458">
    <property type="entry name" value="SHORT-CHAIN DEHYDROGENASE/REDUCTASE SDR"/>
    <property type="match status" value="1"/>
</dbReference>
<proteinExistence type="inferred from homology"/>
<dbReference type="Proteomes" id="UP000053815">
    <property type="component" value="Unassembled WGS sequence"/>
</dbReference>
<dbReference type="EMBL" id="DF836386">
    <property type="protein sequence ID" value="GAN05648.1"/>
    <property type="molecule type" value="Genomic_DNA"/>
</dbReference>
<gene>
    <name evidence="2" type="ORF">MAM1_0097d05120</name>
</gene>
<name>A0A0C9MU73_9FUNG</name>
<accession>A0A0C9MU73</accession>
<protein>
    <submittedName>
        <fullName evidence="2">Uncharacterized oxidoreductase C663.06c-like</fullName>
    </submittedName>
</protein>
<dbReference type="PRINTS" id="PR00080">
    <property type="entry name" value="SDRFAMILY"/>
</dbReference>
<evidence type="ECO:0000313" key="3">
    <source>
        <dbReference type="Proteomes" id="UP000053815"/>
    </source>
</evidence>
<keyword evidence="3" id="KW-1185">Reference proteome</keyword>
<dbReference type="AlphaFoldDB" id="A0A0C9MU73"/>
<dbReference type="SUPFAM" id="SSF51735">
    <property type="entry name" value="NAD(P)-binding Rossmann-fold domains"/>
    <property type="match status" value="1"/>
</dbReference>
<organism evidence="2">
    <name type="scientific">Mucor ambiguus</name>
    <dbReference type="NCBI Taxonomy" id="91626"/>
    <lineage>
        <taxon>Eukaryota</taxon>
        <taxon>Fungi</taxon>
        <taxon>Fungi incertae sedis</taxon>
        <taxon>Mucoromycota</taxon>
        <taxon>Mucoromycotina</taxon>
        <taxon>Mucoromycetes</taxon>
        <taxon>Mucorales</taxon>
        <taxon>Mucorineae</taxon>
        <taxon>Mucoraceae</taxon>
        <taxon>Mucor</taxon>
    </lineage>
</organism>
<dbReference type="Pfam" id="PF00106">
    <property type="entry name" value="adh_short"/>
    <property type="match status" value="1"/>
</dbReference>
<reference evidence="2" key="1">
    <citation type="submission" date="2014-09" db="EMBL/GenBank/DDBJ databases">
        <title>Draft genome sequence of an oleaginous Mucoromycotina fungus Mucor ambiguus NBRC6742.</title>
        <authorList>
            <person name="Takeda I."/>
            <person name="Yamane N."/>
            <person name="Morita T."/>
            <person name="Tamano K."/>
            <person name="Machida M."/>
            <person name="Baker S."/>
            <person name="Koike H."/>
        </authorList>
    </citation>
    <scope>NUCLEOTIDE SEQUENCE</scope>
    <source>
        <strain evidence="2">NBRC 6742</strain>
    </source>
</reference>
<dbReference type="InterPro" id="IPR036291">
    <property type="entry name" value="NAD(P)-bd_dom_sf"/>
</dbReference>